<keyword evidence="4 7" id="KW-0732">Signal</keyword>
<comment type="caution">
    <text evidence="9">The sequence shown here is derived from an EMBL/GenBank/DDBJ whole genome shotgun (WGS) entry which is preliminary data.</text>
</comment>
<feature type="transmembrane region" description="Helical" evidence="7">
    <location>
        <begin position="9"/>
        <end position="31"/>
    </location>
</feature>
<feature type="transmembrane region" description="Helical" evidence="7">
    <location>
        <begin position="113"/>
        <end position="130"/>
    </location>
</feature>
<comment type="similarity">
    <text evidence="1 7">Belongs to the CcmH/CycL/Ccl2/NrfF family.</text>
</comment>
<organism evidence="9 10">
    <name type="scientific">Candidatus Doriopsillibacter californiensis</name>
    <dbReference type="NCBI Taxonomy" id="2970740"/>
    <lineage>
        <taxon>Bacteria</taxon>
        <taxon>Pseudomonadati</taxon>
        <taxon>Pseudomonadota</taxon>
        <taxon>Gammaproteobacteria</taxon>
        <taxon>Candidatus Tethybacterales</taxon>
        <taxon>Candidatus Persebacteraceae</taxon>
        <taxon>Candidatus Doriopsillibacter</taxon>
    </lineage>
</organism>
<evidence type="ECO:0000256" key="5">
    <source>
        <dbReference type="ARBA" id="ARBA00022748"/>
    </source>
</evidence>
<evidence type="ECO:0000256" key="1">
    <source>
        <dbReference type="ARBA" id="ARBA00010342"/>
    </source>
</evidence>
<dbReference type="Proteomes" id="UP001168167">
    <property type="component" value="Unassembled WGS sequence"/>
</dbReference>
<evidence type="ECO:0000256" key="6">
    <source>
        <dbReference type="ARBA" id="ARBA00023004"/>
    </source>
</evidence>
<dbReference type="Pfam" id="PF03918">
    <property type="entry name" value="CcmH"/>
    <property type="match status" value="1"/>
</dbReference>
<keyword evidence="5" id="KW-0201">Cytochrome c-type biogenesis</keyword>
<dbReference type="InterPro" id="IPR051263">
    <property type="entry name" value="C-type_cytochrome_biogenesis"/>
</dbReference>
<keyword evidence="3 7" id="KW-0479">Metal-binding</keyword>
<reference evidence="9" key="2">
    <citation type="journal article" date="2023" name="Microbiome">
        <title>Synthase-selected sorting approach identifies a beta-lactone synthase in a nudibranch symbiotic bacterium.</title>
        <authorList>
            <person name="Dzunkova M."/>
            <person name="La Clair J.J."/>
            <person name="Tyml T."/>
            <person name="Doud D."/>
            <person name="Schulz F."/>
            <person name="Piquer-Esteban S."/>
            <person name="Porcel Sanchis D."/>
            <person name="Osborn A."/>
            <person name="Robinson D."/>
            <person name="Louie K.B."/>
            <person name="Bowen B.P."/>
            <person name="Bowers R.M."/>
            <person name="Lee J."/>
            <person name="Arnau V."/>
            <person name="Diaz-Villanueva W."/>
            <person name="Stepanauskas R."/>
            <person name="Gosliner T."/>
            <person name="Date S.V."/>
            <person name="Northen T.R."/>
            <person name="Cheng J.F."/>
            <person name="Burkart M.D."/>
            <person name="Woyke T."/>
        </authorList>
    </citation>
    <scope>NUCLEOTIDE SEQUENCE</scope>
    <source>
        <strain evidence="9">Df01</strain>
    </source>
</reference>
<evidence type="ECO:0000313" key="9">
    <source>
        <dbReference type="EMBL" id="MDM5147447.1"/>
    </source>
</evidence>
<dbReference type="InterPro" id="IPR005616">
    <property type="entry name" value="CcmH/CycL/Ccl2/NrfF_N"/>
</dbReference>
<evidence type="ECO:0000256" key="3">
    <source>
        <dbReference type="ARBA" id="ARBA00022723"/>
    </source>
</evidence>
<proteinExistence type="inferred from homology"/>
<evidence type="ECO:0000256" key="2">
    <source>
        <dbReference type="ARBA" id="ARBA00022617"/>
    </source>
</evidence>
<comment type="function">
    <text evidence="7">Possible subunit of a heme lyase.</text>
</comment>
<evidence type="ECO:0000313" key="10">
    <source>
        <dbReference type="Proteomes" id="UP001168167"/>
    </source>
</evidence>
<evidence type="ECO:0000259" key="8">
    <source>
        <dbReference type="Pfam" id="PF03918"/>
    </source>
</evidence>
<dbReference type="CDD" id="cd16378">
    <property type="entry name" value="CcmH_N"/>
    <property type="match status" value="1"/>
</dbReference>
<keyword evidence="7" id="KW-0472">Membrane</keyword>
<sequence>MNIKSSRKIVVQLLAIICFFSIILPAVGGGIDITHFDDEQQEIQYASLIKQLRCLVCQNQTLSESDAPLAKDMRLIIGDMVRANAGDKKIIDFMVARYGDFVLYQPPVKGSTAALWLAPFVLVVMALALLPTTLRRQRRAELSVAQRQDAARLLEKK</sequence>
<dbReference type="PANTHER" id="PTHR47870:SF1">
    <property type="entry name" value="CYTOCHROME C-TYPE BIOGENESIS PROTEIN CCMH"/>
    <property type="match status" value="1"/>
</dbReference>
<keyword evidence="2 7" id="KW-0349">Heme</keyword>
<accession>A0ABT7QL52</accession>
<feature type="domain" description="CcmH/CycL/Ccl2/NrfF N-terminal" evidence="8">
    <location>
        <begin position="28"/>
        <end position="153"/>
    </location>
</feature>
<evidence type="ECO:0000256" key="4">
    <source>
        <dbReference type="ARBA" id="ARBA00022729"/>
    </source>
</evidence>
<dbReference type="PANTHER" id="PTHR47870">
    <property type="entry name" value="CYTOCHROME C-TYPE BIOGENESIS PROTEIN CCMH"/>
    <property type="match status" value="1"/>
</dbReference>
<keyword evidence="7" id="KW-1133">Transmembrane helix</keyword>
<name>A0ABT7QL52_9GAMM</name>
<evidence type="ECO:0000256" key="7">
    <source>
        <dbReference type="RuleBase" id="RU364112"/>
    </source>
</evidence>
<protein>
    <recommendedName>
        <fullName evidence="7">Cytochrome c-type biogenesis protein</fullName>
    </recommendedName>
</protein>
<keyword evidence="10" id="KW-1185">Reference proteome</keyword>
<dbReference type="EMBL" id="JANQAO010000002">
    <property type="protein sequence ID" value="MDM5147447.1"/>
    <property type="molecule type" value="Genomic_DNA"/>
</dbReference>
<keyword evidence="7" id="KW-0812">Transmembrane</keyword>
<gene>
    <name evidence="9" type="ORF">NQX30_03560</name>
</gene>
<reference evidence="9" key="1">
    <citation type="submission" date="2022-08" db="EMBL/GenBank/DDBJ databases">
        <authorList>
            <person name="Dzunkova M."/>
            <person name="La Clair J."/>
            <person name="Tyml T."/>
            <person name="Doud D."/>
            <person name="Schulz F."/>
            <person name="Piquer S."/>
            <person name="Porcel Sanchis D."/>
            <person name="Osborn A."/>
            <person name="Robinson D."/>
            <person name="Louie K.B."/>
            <person name="Bowen B.P."/>
            <person name="Bowers R."/>
            <person name="Lee J."/>
            <person name="Arnau Llombart V."/>
            <person name="Diaz Villanueva W."/>
            <person name="Gosliner T."/>
            <person name="Northen T."/>
            <person name="Cheng J.-F."/>
            <person name="Burkart M.D."/>
            <person name="Woyke T."/>
        </authorList>
    </citation>
    <scope>NUCLEOTIDE SEQUENCE</scope>
    <source>
        <strain evidence="9">Df01</strain>
    </source>
</reference>
<keyword evidence="6 7" id="KW-0408">Iron</keyword>
<dbReference type="Gene3D" id="1.10.8.640">
    <property type="entry name" value="Cytochrome C biogenesis protein"/>
    <property type="match status" value="1"/>
</dbReference>
<dbReference type="InterPro" id="IPR038297">
    <property type="entry name" value="CcmH/CycL/NrfF/Ccl2_sf"/>
</dbReference>